<dbReference type="Proteomes" id="UP000551563">
    <property type="component" value="Unassembled WGS sequence"/>
</dbReference>
<feature type="transmembrane region" description="Helical" evidence="6">
    <location>
        <begin position="357"/>
        <end position="380"/>
    </location>
</feature>
<dbReference type="PANTHER" id="PTHR42718:SF9">
    <property type="entry name" value="MAJOR FACILITATOR SUPERFAMILY MULTIDRUG TRANSPORTER MFSC"/>
    <property type="match status" value="1"/>
</dbReference>
<dbReference type="Pfam" id="PF07690">
    <property type="entry name" value="MFS_1"/>
    <property type="match status" value="1"/>
</dbReference>
<proteinExistence type="predicted"/>
<name>A0A7V6PDV1_9HYPH</name>
<protein>
    <submittedName>
        <fullName evidence="8">MFS transporter</fullName>
    </submittedName>
</protein>
<feature type="transmembrane region" description="Helical" evidence="6">
    <location>
        <begin position="108"/>
        <end position="129"/>
    </location>
</feature>
<evidence type="ECO:0000259" key="7">
    <source>
        <dbReference type="PROSITE" id="PS50850"/>
    </source>
</evidence>
<accession>A0A7V6PDV1</accession>
<evidence type="ECO:0000256" key="4">
    <source>
        <dbReference type="ARBA" id="ARBA00022989"/>
    </source>
</evidence>
<dbReference type="InterPro" id="IPR020846">
    <property type="entry name" value="MFS_dom"/>
</dbReference>
<evidence type="ECO:0000313" key="9">
    <source>
        <dbReference type="Proteomes" id="UP000551563"/>
    </source>
</evidence>
<keyword evidence="3 6" id="KW-0812">Transmembrane</keyword>
<dbReference type="InterPro" id="IPR011701">
    <property type="entry name" value="MFS"/>
</dbReference>
<dbReference type="EMBL" id="DUMN01000454">
    <property type="protein sequence ID" value="HHV69147.1"/>
    <property type="molecule type" value="Genomic_DNA"/>
</dbReference>
<feature type="transmembrane region" description="Helical" evidence="6">
    <location>
        <begin position="12"/>
        <end position="31"/>
    </location>
</feature>
<feature type="transmembrane region" description="Helical" evidence="6">
    <location>
        <begin position="293"/>
        <end position="312"/>
    </location>
</feature>
<feature type="transmembrane region" description="Helical" evidence="6">
    <location>
        <begin position="266"/>
        <end position="286"/>
    </location>
</feature>
<evidence type="ECO:0000313" key="8">
    <source>
        <dbReference type="EMBL" id="HHV69147.1"/>
    </source>
</evidence>
<evidence type="ECO:0000256" key="3">
    <source>
        <dbReference type="ARBA" id="ARBA00022692"/>
    </source>
</evidence>
<comment type="caution">
    <text evidence="8">The sequence shown here is derived from an EMBL/GenBank/DDBJ whole genome shotgun (WGS) entry which is preliminary data.</text>
</comment>
<feature type="domain" description="Major facilitator superfamily (MFS) profile" evidence="7">
    <location>
        <begin position="17"/>
        <end position="411"/>
    </location>
</feature>
<feature type="transmembrane region" description="Helical" evidence="6">
    <location>
        <begin position="172"/>
        <end position="189"/>
    </location>
</feature>
<evidence type="ECO:0000256" key="5">
    <source>
        <dbReference type="ARBA" id="ARBA00023136"/>
    </source>
</evidence>
<organism evidence="8 9">
    <name type="scientific">Brucella intermedia</name>
    <dbReference type="NCBI Taxonomy" id="94625"/>
    <lineage>
        <taxon>Bacteria</taxon>
        <taxon>Pseudomonadati</taxon>
        <taxon>Pseudomonadota</taxon>
        <taxon>Alphaproteobacteria</taxon>
        <taxon>Hyphomicrobiales</taxon>
        <taxon>Brucellaceae</taxon>
        <taxon>Brucella/Ochrobactrum group</taxon>
        <taxon>Brucella</taxon>
    </lineage>
</organism>
<feature type="transmembrane region" description="Helical" evidence="6">
    <location>
        <begin position="141"/>
        <end position="166"/>
    </location>
</feature>
<gene>
    <name evidence="8" type="ORF">GXX48_16075</name>
</gene>
<keyword evidence="2" id="KW-0813">Transport</keyword>
<dbReference type="PROSITE" id="PS50850">
    <property type="entry name" value="MFS"/>
    <property type="match status" value="1"/>
</dbReference>
<dbReference type="InterPro" id="IPR036259">
    <property type="entry name" value="MFS_trans_sf"/>
</dbReference>
<comment type="subcellular location">
    <subcellularLocation>
        <location evidence="1">Membrane</location>
        <topology evidence="1">Multi-pass membrane protein</topology>
    </subcellularLocation>
</comment>
<sequence>MIKIFLLSFSRFRIYIFCISLALYELIAYAASDVIMPSMLRIADQLGGSPFDVSLSLNFYLLGGAVIPLIVGSLSDCYGRRKPLIAGCLLSALAFLITAFVGSINMFMILRFIQGMGIGFIIAVGLPTIQEIFTEKDAVRVLAAVSNVAILSPLCGPFIGSVLLSYIDWREIFLVMAAITFLLSIGLWLSMPETVNIQREDGRFVPRTPFSVRQIALDYKALLGNSRFLRGGAILGFVGIPLISWIALSPVLLMHNLGRSNFEYSLWQLAVFGGLLVGNIALSILCKRFSLTTILSGGVMAITGGIGIALLSTLHTEAIAVLVSGLSIYAAGFGICSAIVYQQTLALSRGANGKASALLGVLNVAIYAIGGVFLTVLGAGDNLKHFIMLVSIAAVIAVTLLFSLLVTSPVTTAESAS</sequence>
<feature type="transmembrane region" description="Helical" evidence="6">
    <location>
        <begin position="51"/>
        <end position="71"/>
    </location>
</feature>
<dbReference type="GO" id="GO:0016020">
    <property type="term" value="C:membrane"/>
    <property type="evidence" value="ECO:0007669"/>
    <property type="project" value="UniProtKB-SubCell"/>
</dbReference>
<feature type="transmembrane region" description="Helical" evidence="6">
    <location>
        <begin position="83"/>
        <end position="102"/>
    </location>
</feature>
<evidence type="ECO:0000256" key="1">
    <source>
        <dbReference type="ARBA" id="ARBA00004141"/>
    </source>
</evidence>
<evidence type="ECO:0000256" key="6">
    <source>
        <dbReference type="SAM" id="Phobius"/>
    </source>
</evidence>
<feature type="transmembrane region" description="Helical" evidence="6">
    <location>
        <begin position="233"/>
        <end position="254"/>
    </location>
</feature>
<dbReference type="SUPFAM" id="SSF103473">
    <property type="entry name" value="MFS general substrate transporter"/>
    <property type="match status" value="1"/>
</dbReference>
<dbReference type="GO" id="GO:0022857">
    <property type="term" value="F:transmembrane transporter activity"/>
    <property type="evidence" value="ECO:0007669"/>
    <property type="project" value="InterPro"/>
</dbReference>
<dbReference type="PANTHER" id="PTHR42718">
    <property type="entry name" value="MAJOR FACILITATOR SUPERFAMILY MULTIDRUG TRANSPORTER MFSC"/>
    <property type="match status" value="1"/>
</dbReference>
<evidence type="ECO:0000256" key="2">
    <source>
        <dbReference type="ARBA" id="ARBA00022448"/>
    </source>
</evidence>
<feature type="transmembrane region" description="Helical" evidence="6">
    <location>
        <begin position="318"/>
        <end position="341"/>
    </location>
</feature>
<dbReference type="AlphaFoldDB" id="A0A7V6PDV1"/>
<keyword evidence="5 6" id="KW-0472">Membrane</keyword>
<reference evidence="8 9" key="1">
    <citation type="journal article" date="2020" name="Biotechnol. Biofuels">
        <title>New insights from the biogas microbiome by comprehensive genome-resolved metagenomics of nearly 1600 species originating from multiple anaerobic digesters.</title>
        <authorList>
            <person name="Campanaro S."/>
            <person name="Treu L."/>
            <person name="Rodriguez-R L.M."/>
            <person name="Kovalovszki A."/>
            <person name="Ziels R.M."/>
            <person name="Maus I."/>
            <person name="Zhu X."/>
            <person name="Kougias P.G."/>
            <person name="Basile A."/>
            <person name="Luo G."/>
            <person name="Schluter A."/>
            <person name="Konstantinidis K.T."/>
            <person name="Angelidaki I."/>
        </authorList>
    </citation>
    <scope>NUCLEOTIDE SEQUENCE [LARGE SCALE GENOMIC DNA]</scope>
    <source>
        <strain evidence="8">AS04akNAM_66</strain>
    </source>
</reference>
<feature type="transmembrane region" description="Helical" evidence="6">
    <location>
        <begin position="386"/>
        <end position="407"/>
    </location>
</feature>
<keyword evidence="4 6" id="KW-1133">Transmembrane helix</keyword>
<dbReference type="Gene3D" id="1.20.1720.10">
    <property type="entry name" value="Multidrug resistance protein D"/>
    <property type="match status" value="1"/>
</dbReference>